<protein>
    <submittedName>
        <fullName evidence="11">Crp/Fnr family transcriptional regulator</fullName>
    </submittedName>
</protein>
<dbReference type="GO" id="GO:0016020">
    <property type="term" value="C:membrane"/>
    <property type="evidence" value="ECO:0007669"/>
    <property type="project" value="UniProtKB-SubCell"/>
</dbReference>
<evidence type="ECO:0000259" key="10">
    <source>
        <dbReference type="PROSITE" id="PS50042"/>
    </source>
</evidence>
<accession>A0A246FFR9</accession>
<dbReference type="CDD" id="cd00038">
    <property type="entry name" value="CAP_ED"/>
    <property type="match status" value="1"/>
</dbReference>
<evidence type="ECO:0000256" key="2">
    <source>
        <dbReference type="ARBA" id="ARBA00022448"/>
    </source>
</evidence>
<reference evidence="11 12" key="1">
    <citation type="submission" date="2017-06" db="EMBL/GenBank/DDBJ databases">
        <title>Hymenobacter amundsenii sp. nov. isolated from regoliths in Antarctica.</title>
        <authorList>
            <person name="Sedlacek I."/>
            <person name="Kralova S."/>
            <person name="Pantucek R."/>
            <person name="Svec P."/>
            <person name="Holochova P."/>
            <person name="Stankova E."/>
            <person name="Vrbovska V."/>
            <person name="Busse H.-J."/>
        </authorList>
    </citation>
    <scope>NUCLEOTIDE SEQUENCE [LARGE SCALE GENOMIC DNA]</scope>
    <source>
        <strain evidence="11 12">CCM 8682</strain>
    </source>
</reference>
<evidence type="ECO:0000313" key="11">
    <source>
        <dbReference type="EMBL" id="OWP61365.1"/>
    </source>
</evidence>
<evidence type="ECO:0000256" key="7">
    <source>
        <dbReference type="ARBA" id="ARBA00023286"/>
    </source>
</evidence>
<feature type="transmembrane region" description="Helical" evidence="9">
    <location>
        <begin position="264"/>
        <end position="283"/>
    </location>
</feature>
<keyword evidence="5" id="KW-0406">Ion transport</keyword>
<keyword evidence="12" id="KW-1185">Reference proteome</keyword>
<dbReference type="PANTHER" id="PTHR45638">
    <property type="entry name" value="CYCLIC NUCLEOTIDE-GATED CATION CHANNEL SUBUNIT A"/>
    <property type="match status" value="1"/>
</dbReference>
<feature type="transmembrane region" description="Helical" evidence="9">
    <location>
        <begin position="85"/>
        <end position="104"/>
    </location>
</feature>
<dbReference type="InterPro" id="IPR018488">
    <property type="entry name" value="cNMP-bd_CS"/>
</dbReference>
<sequence length="920" mass="99294">MTLLARWQQLLDIRPEEGRSVGLFFLHNFLLGIGTILVYVAANVILLENHPETSLPLAYGVSALAMLGAGQVYAHYEHHLGLQRVAVRVLLAVVVLMAVIGVLVVTGESVAAAVAIMAGYRVIYLLTNLEFWGVSAVVFDVRQGRRLFSVISSGDMPAKALGAVLAVLVHHHTELLWLLLLAFGAYVGALLVVRATGRTHTVEVRSAARAPRQQAVAAPLRRWLGSSRLVLTMCLSMLLIAAATTGIEYAFFINVKERFHDQALVMRYVGTVLALTYLVAMLVKLVVTGRALDRLGVRPVLLALPAVLLAGLALFGMHGELGSAGLLLYLCGLFLVQEVLRRAIFDPVFLVLFQPLPAAERLQAHTLAKGIYEPLGMGLAGLLLLLLPGAGPLAGLNFLFGWMALAAIGAGLLLYHTYGHYLAELQHAVGRRFDAAPGETLAAVLPATPDMPVAAQSIVTPVAPVRPSVKLPADEAAIEALVAALGAKTARAAATDQLLAHGAAALPVLIRTLETSSAGPIIRRVAYLCGQLPVAASCQALVALARRPELTYREAALRALRHHTPGLAAAPAFRELVGQELLLARELLLGQAEIDPGGPLHEALDYELHRVEQRLFGFLQQLYPAQSIRDAQRHVAHATRERQANALEILDNLIDRPTYQGLQTLLEVGLPATKAARLNRLLPAAPVPAPLLATIVERGETTFSDWTVSLALGQWPADHIDFLLLLPHLLSDSRLLRESAVAALARWAENRPAAYQIALRQNVFLADLLMNHAAAIAHVSAAARVAVLQHTALFAETPPNVLSAIVPIMQEVRFAAEEQIFAQGDLGTSLFIVHEGSVGIFSGARQLATFGPGDFFGELALLDTEPRSATARAQTPTLAFRLDQEDFYDVMEERPEVLRNILRVLCQRLRRQNEAGAVNK</sequence>
<keyword evidence="3 9" id="KW-0812">Transmembrane</keyword>
<keyword evidence="4 9" id="KW-1133">Transmembrane helix</keyword>
<evidence type="ECO:0000256" key="8">
    <source>
        <dbReference type="ARBA" id="ARBA00023303"/>
    </source>
</evidence>
<feature type="transmembrane region" description="Helical" evidence="9">
    <location>
        <begin position="21"/>
        <end position="42"/>
    </location>
</feature>
<name>A0A246FFR9_9BACT</name>
<evidence type="ECO:0000256" key="5">
    <source>
        <dbReference type="ARBA" id="ARBA00023065"/>
    </source>
</evidence>
<feature type="domain" description="Cyclic nucleotide-binding" evidence="10">
    <location>
        <begin position="793"/>
        <end position="908"/>
    </location>
</feature>
<feature type="transmembrane region" description="Helical" evidence="9">
    <location>
        <begin position="229"/>
        <end position="252"/>
    </location>
</feature>
<dbReference type="InterPro" id="IPR018490">
    <property type="entry name" value="cNMP-bd_dom_sf"/>
</dbReference>
<evidence type="ECO:0000256" key="1">
    <source>
        <dbReference type="ARBA" id="ARBA00004141"/>
    </source>
</evidence>
<dbReference type="InterPro" id="IPR000595">
    <property type="entry name" value="cNMP-bd_dom"/>
</dbReference>
<dbReference type="EMBL" id="NIRR01000077">
    <property type="protein sequence ID" value="OWP61365.1"/>
    <property type="molecule type" value="Genomic_DNA"/>
</dbReference>
<gene>
    <name evidence="11" type="ORF">CDA63_19820</name>
</gene>
<dbReference type="PROSITE" id="PS50042">
    <property type="entry name" value="CNMP_BINDING_3"/>
    <property type="match status" value="1"/>
</dbReference>
<dbReference type="GO" id="GO:0044877">
    <property type="term" value="F:protein-containing complex binding"/>
    <property type="evidence" value="ECO:0007669"/>
    <property type="project" value="TreeGrafter"/>
</dbReference>
<dbReference type="InterPro" id="IPR014710">
    <property type="entry name" value="RmlC-like_jellyroll"/>
</dbReference>
<dbReference type="Gene3D" id="2.60.120.10">
    <property type="entry name" value="Jelly Rolls"/>
    <property type="match status" value="1"/>
</dbReference>
<feature type="transmembrane region" description="Helical" evidence="9">
    <location>
        <begin position="295"/>
        <end position="315"/>
    </location>
</feature>
<dbReference type="AlphaFoldDB" id="A0A246FFR9"/>
<dbReference type="PROSITE" id="PS00889">
    <property type="entry name" value="CNMP_BINDING_2"/>
    <property type="match status" value="1"/>
</dbReference>
<keyword evidence="6 9" id="KW-0472">Membrane</keyword>
<feature type="transmembrane region" description="Helical" evidence="9">
    <location>
        <begin position="54"/>
        <end position="73"/>
    </location>
</feature>
<comment type="subcellular location">
    <subcellularLocation>
        <location evidence="1">Membrane</location>
        <topology evidence="1">Multi-pass membrane protein</topology>
    </subcellularLocation>
</comment>
<proteinExistence type="predicted"/>
<dbReference type="GO" id="GO:0005221">
    <property type="term" value="F:intracellularly cyclic nucleotide-activated monoatomic cation channel activity"/>
    <property type="evidence" value="ECO:0007669"/>
    <property type="project" value="InterPro"/>
</dbReference>
<dbReference type="Pfam" id="PF00027">
    <property type="entry name" value="cNMP_binding"/>
    <property type="match status" value="1"/>
</dbReference>
<dbReference type="Proteomes" id="UP000197277">
    <property type="component" value="Unassembled WGS sequence"/>
</dbReference>
<feature type="transmembrane region" description="Helical" evidence="9">
    <location>
        <begin position="371"/>
        <end position="390"/>
    </location>
</feature>
<feature type="transmembrane region" description="Helical" evidence="9">
    <location>
        <begin position="110"/>
        <end position="127"/>
    </location>
</feature>
<comment type="caution">
    <text evidence="11">The sequence shown here is derived from an EMBL/GenBank/DDBJ whole genome shotgun (WGS) entry which is preliminary data.</text>
</comment>
<feature type="transmembrane region" description="Helical" evidence="9">
    <location>
        <begin position="396"/>
        <end position="415"/>
    </location>
</feature>
<dbReference type="InterPro" id="IPR036259">
    <property type="entry name" value="MFS_trans_sf"/>
</dbReference>
<evidence type="ECO:0000256" key="9">
    <source>
        <dbReference type="SAM" id="Phobius"/>
    </source>
</evidence>
<dbReference type="SUPFAM" id="SSF51206">
    <property type="entry name" value="cAMP-binding domain-like"/>
    <property type="match status" value="1"/>
</dbReference>
<feature type="transmembrane region" description="Helical" evidence="9">
    <location>
        <begin position="175"/>
        <end position="193"/>
    </location>
</feature>
<keyword evidence="8" id="KW-0407">Ion channel</keyword>
<keyword evidence="7" id="KW-1071">Ligand-gated ion channel</keyword>
<feature type="transmembrane region" description="Helical" evidence="9">
    <location>
        <begin position="147"/>
        <end position="169"/>
    </location>
</feature>
<dbReference type="OrthoDB" id="9810708at2"/>
<evidence type="ECO:0000313" key="12">
    <source>
        <dbReference type="Proteomes" id="UP000197277"/>
    </source>
</evidence>
<evidence type="ECO:0000256" key="6">
    <source>
        <dbReference type="ARBA" id="ARBA00023136"/>
    </source>
</evidence>
<dbReference type="PRINTS" id="PR00103">
    <property type="entry name" value="CAMPKINASE"/>
</dbReference>
<keyword evidence="2" id="KW-0813">Transport</keyword>
<dbReference type="RefSeq" id="WP_088466187.1">
    <property type="nucleotide sequence ID" value="NZ_NIRR01000077.1"/>
</dbReference>
<dbReference type="SMART" id="SM00100">
    <property type="entry name" value="cNMP"/>
    <property type="match status" value="1"/>
</dbReference>
<dbReference type="SUPFAM" id="SSF103473">
    <property type="entry name" value="MFS general substrate transporter"/>
    <property type="match status" value="1"/>
</dbReference>
<evidence type="ECO:0000256" key="3">
    <source>
        <dbReference type="ARBA" id="ARBA00022692"/>
    </source>
</evidence>
<dbReference type="InterPro" id="IPR050866">
    <property type="entry name" value="CNG_cation_channel"/>
</dbReference>
<evidence type="ECO:0000256" key="4">
    <source>
        <dbReference type="ARBA" id="ARBA00022989"/>
    </source>
</evidence>
<organism evidence="11 12">
    <name type="scientific">Hymenobacter amundsenii</name>
    <dbReference type="NCBI Taxonomy" id="2006685"/>
    <lineage>
        <taxon>Bacteria</taxon>
        <taxon>Pseudomonadati</taxon>
        <taxon>Bacteroidota</taxon>
        <taxon>Cytophagia</taxon>
        <taxon>Cytophagales</taxon>
        <taxon>Hymenobacteraceae</taxon>
        <taxon>Hymenobacter</taxon>
    </lineage>
</organism>
<dbReference type="PANTHER" id="PTHR45638:SF11">
    <property type="entry name" value="CYCLIC NUCLEOTIDE-GATED CATION CHANNEL SUBUNIT A"/>
    <property type="match status" value="1"/>
</dbReference>